<dbReference type="SMART" id="SM00320">
    <property type="entry name" value="WD40"/>
    <property type="match status" value="2"/>
</dbReference>
<dbReference type="PANTHER" id="PTHR11227">
    <property type="entry name" value="WD-REPEAT PROTEIN INTERACTING WITH PHOSPHOINOSIDES WIPI -RELATED"/>
    <property type="match status" value="1"/>
</dbReference>
<organism evidence="5 6">
    <name type="scientific">Brachionus calyciflorus</name>
    <dbReference type="NCBI Taxonomy" id="104777"/>
    <lineage>
        <taxon>Eukaryota</taxon>
        <taxon>Metazoa</taxon>
        <taxon>Spiralia</taxon>
        <taxon>Gnathifera</taxon>
        <taxon>Rotifera</taxon>
        <taxon>Eurotatoria</taxon>
        <taxon>Monogononta</taxon>
        <taxon>Pseudotrocha</taxon>
        <taxon>Ploima</taxon>
        <taxon>Brachionidae</taxon>
        <taxon>Brachionus</taxon>
    </lineage>
</organism>
<keyword evidence="1" id="KW-0853">WD repeat</keyword>
<evidence type="ECO:0000256" key="1">
    <source>
        <dbReference type="ARBA" id="ARBA00022574"/>
    </source>
</evidence>
<dbReference type="EMBL" id="CAJNOC010001586">
    <property type="protein sequence ID" value="CAF0876377.1"/>
    <property type="molecule type" value="Genomic_DNA"/>
</dbReference>
<evidence type="ECO:0000256" key="2">
    <source>
        <dbReference type="ARBA" id="ARBA00022737"/>
    </source>
</evidence>
<evidence type="ECO:0000256" key="3">
    <source>
        <dbReference type="ARBA" id="ARBA00023006"/>
    </source>
</evidence>
<evidence type="ECO:0000313" key="6">
    <source>
        <dbReference type="Proteomes" id="UP000663879"/>
    </source>
</evidence>
<evidence type="ECO:0000313" key="5">
    <source>
        <dbReference type="EMBL" id="CAF0876377.1"/>
    </source>
</evidence>
<reference evidence="5" key="1">
    <citation type="submission" date="2021-02" db="EMBL/GenBank/DDBJ databases">
        <authorList>
            <person name="Nowell W R."/>
        </authorList>
    </citation>
    <scope>NUCLEOTIDE SEQUENCE</scope>
    <source>
        <strain evidence="5">Ploen Becks lab</strain>
    </source>
</reference>
<dbReference type="InterPro" id="IPR048720">
    <property type="entry name" value="PROPPIN"/>
</dbReference>
<keyword evidence="6" id="KW-1185">Reference proteome</keyword>
<sequence length="344" mass="38405">MNSNSSSNDNLLFIGFNQDSECFMCGLEDGYRIYNTDPLKENAREDGGGVKHVEMLYRCNYVGIVGGGKAPKYPRNRAIVWDDYQKKVAISLELSTEVLSIKLRRDRIAVVCEKFIKVYTFSQTPQLLHVFDTYTNPNGLCCICSLSTNSNLAYPSHKKCGGVEIVDLFNTEKPAVKIDGHDNPVSCMAMSNDGSKLATSSTKGTLIRVFETENGSLLHELRRGANSANIFCISFNKQATKLCVSSDHGTIHVFILDSPEKNSRSTLANATFLPKYFQSKWSSFKFEVNNHSKFICAFSQNSDQLSIIALCSDGTYYKYLLDSVNDTKSCQLESCTKFLELSSR</sequence>
<dbReference type="AlphaFoldDB" id="A0A813Y5A5"/>
<dbReference type="InterPro" id="IPR015943">
    <property type="entry name" value="WD40/YVTN_repeat-like_dom_sf"/>
</dbReference>
<dbReference type="Pfam" id="PF21032">
    <property type="entry name" value="PROPPIN"/>
    <property type="match status" value="1"/>
</dbReference>
<dbReference type="GO" id="GO:0005737">
    <property type="term" value="C:cytoplasm"/>
    <property type="evidence" value="ECO:0007669"/>
    <property type="project" value="UniProtKB-ARBA"/>
</dbReference>
<gene>
    <name evidence="5" type="ORF">OXX778_LOCUS10191</name>
</gene>
<proteinExistence type="inferred from homology"/>
<dbReference type="GO" id="GO:0006914">
    <property type="term" value="P:autophagy"/>
    <property type="evidence" value="ECO:0007669"/>
    <property type="project" value="UniProtKB-KW"/>
</dbReference>
<protein>
    <recommendedName>
        <fullName evidence="7">WD repeat domain phosphoinositide-interacting protein 3</fullName>
    </recommendedName>
</protein>
<dbReference type="OrthoDB" id="1667587at2759"/>
<evidence type="ECO:0000256" key="4">
    <source>
        <dbReference type="ARBA" id="ARBA00025740"/>
    </source>
</evidence>
<dbReference type="Gene3D" id="2.130.10.10">
    <property type="entry name" value="YVTN repeat-like/Quinoprotein amine dehydrogenase"/>
    <property type="match status" value="1"/>
</dbReference>
<comment type="similarity">
    <text evidence="4">Belongs to the WD repeat PROPPIN family.</text>
</comment>
<name>A0A813Y5A5_9BILA</name>
<dbReference type="InterPro" id="IPR036322">
    <property type="entry name" value="WD40_repeat_dom_sf"/>
</dbReference>
<dbReference type="SUPFAM" id="SSF50978">
    <property type="entry name" value="WD40 repeat-like"/>
    <property type="match status" value="1"/>
</dbReference>
<comment type="caution">
    <text evidence="5">The sequence shown here is derived from an EMBL/GenBank/DDBJ whole genome shotgun (WGS) entry which is preliminary data.</text>
</comment>
<accession>A0A813Y5A5</accession>
<evidence type="ECO:0008006" key="7">
    <source>
        <dbReference type="Google" id="ProtNLM"/>
    </source>
</evidence>
<keyword evidence="3" id="KW-0072">Autophagy</keyword>
<keyword evidence="2" id="KW-0677">Repeat</keyword>
<dbReference type="InterPro" id="IPR001680">
    <property type="entry name" value="WD40_rpt"/>
</dbReference>
<dbReference type="Proteomes" id="UP000663879">
    <property type="component" value="Unassembled WGS sequence"/>
</dbReference>